<dbReference type="EMBL" id="CADCTU010000597">
    <property type="protein sequence ID" value="CAA9335546.1"/>
    <property type="molecule type" value="Genomic_DNA"/>
</dbReference>
<name>A0A6J4LKY1_9BACT</name>
<dbReference type="PROSITE" id="PS51707">
    <property type="entry name" value="CYTH"/>
    <property type="match status" value="1"/>
</dbReference>
<sequence>MNEVEVKGLVPDVDATRECLRAAGARLVYAGPLADRRYDSPSRDLAALGHVLRVRVYGRSGDGRATLDWKGPATRPRGYKEREELSTGVLDAGALTEILDRLGYVLTREIDREIEQYELGDTVLRLERYPRMDVLMEVEGTPDGIERAVAATGLPRAAFGTDRLPDFARRFERRTGERAALSRRELAGDYRFRLDDA</sequence>
<dbReference type="InterPro" id="IPR033469">
    <property type="entry name" value="CYTH-like_dom_sf"/>
</dbReference>
<dbReference type="CDD" id="cd07890">
    <property type="entry name" value="CYTH-like_AC_IV-like"/>
    <property type="match status" value="1"/>
</dbReference>
<protein>
    <recommendedName>
        <fullName evidence="1">CYTH domain-containing protein</fullName>
    </recommendedName>
</protein>
<reference evidence="2" key="1">
    <citation type="submission" date="2020-02" db="EMBL/GenBank/DDBJ databases">
        <authorList>
            <person name="Meier V. D."/>
        </authorList>
    </citation>
    <scope>NUCLEOTIDE SEQUENCE</scope>
    <source>
        <strain evidence="2">AVDCRST_MAG11</strain>
    </source>
</reference>
<accession>A0A6J4LKY1</accession>
<dbReference type="InterPro" id="IPR008173">
    <property type="entry name" value="Adenylyl_cyclase_CyaB"/>
</dbReference>
<dbReference type="InterPro" id="IPR023577">
    <property type="entry name" value="CYTH_domain"/>
</dbReference>
<dbReference type="AlphaFoldDB" id="A0A6J4LKY1"/>
<evidence type="ECO:0000259" key="1">
    <source>
        <dbReference type="PROSITE" id="PS51707"/>
    </source>
</evidence>
<dbReference type="Pfam" id="PF01928">
    <property type="entry name" value="CYTH"/>
    <property type="match status" value="1"/>
</dbReference>
<gene>
    <name evidence="2" type="ORF">AVDCRST_MAG11-2682</name>
</gene>
<dbReference type="SUPFAM" id="SSF55154">
    <property type="entry name" value="CYTH-like phosphatases"/>
    <property type="match status" value="1"/>
</dbReference>
<feature type="domain" description="CYTH" evidence="1">
    <location>
        <begin position="1"/>
        <end position="177"/>
    </location>
</feature>
<dbReference type="Gene3D" id="2.40.320.10">
    <property type="entry name" value="Hypothetical Protein Pfu-838710-001"/>
    <property type="match status" value="1"/>
</dbReference>
<organism evidence="2">
    <name type="scientific">uncultured Gemmatimonadaceae bacterium</name>
    <dbReference type="NCBI Taxonomy" id="246130"/>
    <lineage>
        <taxon>Bacteria</taxon>
        <taxon>Pseudomonadati</taxon>
        <taxon>Gemmatimonadota</taxon>
        <taxon>Gemmatimonadia</taxon>
        <taxon>Gemmatimonadales</taxon>
        <taxon>Gemmatimonadaceae</taxon>
        <taxon>environmental samples</taxon>
    </lineage>
</organism>
<proteinExistence type="predicted"/>
<evidence type="ECO:0000313" key="2">
    <source>
        <dbReference type="EMBL" id="CAA9335546.1"/>
    </source>
</evidence>